<evidence type="ECO:0000313" key="1">
    <source>
        <dbReference type="EMBL" id="CBX91929.1"/>
    </source>
</evidence>
<gene>
    <name evidence="1" type="ORF">LEMA_P046350.1</name>
</gene>
<keyword evidence="2" id="KW-1185">Reference proteome</keyword>
<sequence length="35" mass="3969">MIVASQSLGRHSLCLLQLLLLLYLRYKAFIHLGIA</sequence>
<organism evidence="2">
    <name type="scientific">Leptosphaeria maculans (strain JN3 / isolate v23.1.3 / race Av1-4-5-6-7-8)</name>
    <name type="common">Blackleg fungus</name>
    <name type="synonym">Phoma lingam</name>
    <dbReference type="NCBI Taxonomy" id="985895"/>
    <lineage>
        <taxon>Eukaryota</taxon>
        <taxon>Fungi</taxon>
        <taxon>Dikarya</taxon>
        <taxon>Ascomycota</taxon>
        <taxon>Pezizomycotina</taxon>
        <taxon>Dothideomycetes</taxon>
        <taxon>Pleosporomycetidae</taxon>
        <taxon>Pleosporales</taxon>
        <taxon>Pleosporineae</taxon>
        <taxon>Leptosphaeriaceae</taxon>
        <taxon>Plenodomus</taxon>
        <taxon>Plenodomus lingam/Leptosphaeria maculans species complex</taxon>
    </lineage>
</organism>
<dbReference type="Proteomes" id="UP000002668">
    <property type="component" value="Genome"/>
</dbReference>
<dbReference type="VEuPathDB" id="FungiDB:LEMA_P046350.1"/>
<name>E5R4G1_LEPMJ</name>
<dbReference type="InParanoid" id="E5R4G1"/>
<proteinExistence type="predicted"/>
<evidence type="ECO:0000313" key="2">
    <source>
        <dbReference type="Proteomes" id="UP000002668"/>
    </source>
</evidence>
<reference evidence="2" key="1">
    <citation type="journal article" date="2011" name="Nat. Commun.">
        <title>Effector diversification within compartments of the Leptosphaeria maculans genome affected by Repeat-Induced Point mutations.</title>
        <authorList>
            <person name="Rouxel T."/>
            <person name="Grandaubert J."/>
            <person name="Hane J.K."/>
            <person name="Hoede C."/>
            <person name="van de Wouw A.P."/>
            <person name="Couloux A."/>
            <person name="Dominguez V."/>
            <person name="Anthouard V."/>
            <person name="Bally P."/>
            <person name="Bourras S."/>
            <person name="Cozijnsen A.J."/>
            <person name="Ciuffetti L.M."/>
            <person name="Degrave A."/>
            <person name="Dilmaghani A."/>
            <person name="Duret L."/>
            <person name="Fudal I."/>
            <person name="Goodwin S.B."/>
            <person name="Gout L."/>
            <person name="Glaser N."/>
            <person name="Linglin J."/>
            <person name="Kema G.H.J."/>
            <person name="Lapalu N."/>
            <person name="Lawrence C.B."/>
            <person name="May K."/>
            <person name="Meyer M."/>
            <person name="Ollivier B."/>
            <person name="Poulain J."/>
            <person name="Schoch C.L."/>
            <person name="Simon A."/>
            <person name="Spatafora J.W."/>
            <person name="Stachowiak A."/>
            <person name="Turgeon B.G."/>
            <person name="Tyler B.M."/>
            <person name="Vincent D."/>
            <person name="Weissenbach J."/>
            <person name="Amselem J."/>
            <person name="Quesneville H."/>
            <person name="Oliver R.P."/>
            <person name="Wincker P."/>
            <person name="Balesdent M.-H."/>
            <person name="Howlett B.J."/>
        </authorList>
    </citation>
    <scope>NUCLEOTIDE SEQUENCE [LARGE SCALE GENOMIC DNA]</scope>
    <source>
        <strain evidence="2">JN3 / isolate v23.1.3 / race Av1-4-5-6-7-8</strain>
    </source>
</reference>
<dbReference type="EMBL" id="FP929083">
    <property type="protein sequence ID" value="CBX91929.1"/>
    <property type="molecule type" value="Genomic_DNA"/>
</dbReference>
<protein>
    <submittedName>
        <fullName evidence="1">Predicted protein</fullName>
    </submittedName>
</protein>
<dbReference type="AlphaFoldDB" id="E5R4G1"/>
<accession>E5R4G1</accession>
<dbReference type="HOGENOM" id="CLU_3368635_0_0_1"/>